<dbReference type="RefSeq" id="WP_207331042.1">
    <property type="nucleotide sequence ID" value="NZ_JAFMYW010000007.1"/>
</dbReference>
<name>A0ABS3JM53_9BACT</name>
<organism evidence="2 3">
    <name type="scientific">Fibrella forsythiae</name>
    <dbReference type="NCBI Taxonomy" id="2817061"/>
    <lineage>
        <taxon>Bacteria</taxon>
        <taxon>Pseudomonadati</taxon>
        <taxon>Bacteroidota</taxon>
        <taxon>Cytophagia</taxon>
        <taxon>Cytophagales</taxon>
        <taxon>Spirosomataceae</taxon>
        <taxon>Fibrella</taxon>
    </lineage>
</organism>
<evidence type="ECO:0000313" key="3">
    <source>
        <dbReference type="Proteomes" id="UP000664628"/>
    </source>
</evidence>
<evidence type="ECO:0000256" key="1">
    <source>
        <dbReference type="SAM" id="MobiDB-lite"/>
    </source>
</evidence>
<protein>
    <submittedName>
        <fullName evidence="2">Uncharacterized protein</fullName>
    </submittedName>
</protein>
<proteinExistence type="predicted"/>
<reference evidence="2 3" key="1">
    <citation type="submission" date="2021-03" db="EMBL/GenBank/DDBJ databases">
        <title>Fibrella sp. HMF5405 genome sequencing and assembly.</title>
        <authorList>
            <person name="Kang H."/>
            <person name="Kim H."/>
            <person name="Bae S."/>
            <person name="Joh K."/>
        </authorList>
    </citation>
    <scope>NUCLEOTIDE SEQUENCE [LARGE SCALE GENOMIC DNA]</scope>
    <source>
        <strain evidence="2 3">HMF5405</strain>
    </source>
</reference>
<keyword evidence="3" id="KW-1185">Reference proteome</keyword>
<accession>A0ABS3JM53</accession>
<feature type="region of interest" description="Disordered" evidence="1">
    <location>
        <begin position="1"/>
        <end position="22"/>
    </location>
</feature>
<dbReference type="EMBL" id="JAFMYW010000007">
    <property type="protein sequence ID" value="MBO0951083.1"/>
    <property type="molecule type" value="Genomic_DNA"/>
</dbReference>
<comment type="caution">
    <text evidence="2">The sequence shown here is derived from an EMBL/GenBank/DDBJ whole genome shotgun (WGS) entry which is preliminary data.</text>
</comment>
<dbReference type="Proteomes" id="UP000664628">
    <property type="component" value="Unassembled WGS sequence"/>
</dbReference>
<gene>
    <name evidence="2" type="ORF">J2I46_21035</name>
</gene>
<evidence type="ECO:0000313" key="2">
    <source>
        <dbReference type="EMBL" id="MBO0951083.1"/>
    </source>
</evidence>
<sequence>MTTNTNPQDGPGGPPDPVNAQPGSFKFEAFKQTIDYLRTTPMMAHLDPGTVLLGSTMAAYINDDLEEADLLELVETDRERTLVYGLIASVWELHYGEKSIRLDHASHDVAIGLFAAGITKQEDFTAFLENLIDVEDELDPL</sequence>